<dbReference type="Proteomes" id="UP001651158">
    <property type="component" value="Unassembled WGS sequence"/>
</dbReference>
<keyword evidence="2" id="KW-1185">Reference proteome</keyword>
<name>A0ABR4QQT8_9CEST</name>
<gene>
    <name evidence="1" type="ORF">TcWFU_005156</name>
</gene>
<evidence type="ECO:0000313" key="1">
    <source>
        <dbReference type="EMBL" id="KAL5112096.1"/>
    </source>
</evidence>
<sequence>MKQYSREIVSPESIILHANPPGTGTVVFMPIDRYAVRRGSPLFIAEGAHLLIPPRARVCVRTCVLVIAPYGRGLHAHPRCNPYDGNAPLAPQYSSPPPLPLACIQSTDNCAQTIAVNRYSTSSLNSLYLSLSLSLPPSLPAKDEETLLFRHANRGSDES</sequence>
<dbReference type="EMBL" id="JAKROA010000001">
    <property type="protein sequence ID" value="KAL5112096.1"/>
    <property type="molecule type" value="Genomic_DNA"/>
</dbReference>
<proteinExistence type="predicted"/>
<evidence type="ECO:0000313" key="2">
    <source>
        <dbReference type="Proteomes" id="UP001651158"/>
    </source>
</evidence>
<organism evidence="1 2">
    <name type="scientific">Taenia crassiceps</name>
    <dbReference type="NCBI Taxonomy" id="6207"/>
    <lineage>
        <taxon>Eukaryota</taxon>
        <taxon>Metazoa</taxon>
        <taxon>Spiralia</taxon>
        <taxon>Lophotrochozoa</taxon>
        <taxon>Platyhelminthes</taxon>
        <taxon>Cestoda</taxon>
        <taxon>Eucestoda</taxon>
        <taxon>Cyclophyllidea</taxon>
        <taxon>Taeniidae</taxon>
        <taxon>Taenia</taxon>
    </lineage>
</organism>
<reference evidence="1 2" key="1">
    <citation type="journal article" date="2022" name="Front. Cell. Infect. Microbiol.">
        <title>The Genomes of Two Strains of Taenia crassiceps the Animal Model for the Study of Human Cysticercosis.</title>
        <authorList>
            <person name="Bobes R.J."/>
            <person name="Estrada K."/>
            <person name="Rios-Valencia D.G."/>
            <person name="Calderon-Gallegos A."/>
            <person name="de la Torre P."/>
            <person name="Carrero J.C."/>
            <person name="Sanchez-Flores A."/>
            <person name="Laclette J.P."/>
        </authorList>
    </citation>
    <scope>NUCLEOTIDE SEQUENCE [LARGE SCALE GENOMIC DNA]</scope>
    <source>
        <strain evidence="1">WFUcys</strain>
    </source>
</reference>
<protein>
    <submittedName>
        <fullName evidence="1">Uncharacterized protein</fullName>
    </submittedName>
</protein>
<accession>A0ABR4QQT8</accession>
<comment type="caution">
    <text evidence="1">The sequence shown here is derived from an EMBL/GenBank/DDBJ whole genome shotgun (WGS) entry which is preliminary data.</text>
</comment>